<dbReference type="InterPro" id="IPR004360">
    <property type="entry name" value="Glyas_Fos-R_dOase_dom"/>
</dbReference>
<dbReference type="InterPro" id="IPR029068">
    <property type="entry name" value="Glyas_Bleomycin-R_OHBP_Dase"/>
</dbReference>
<protein>
    <submittedName>
        <fullName evidence="2">Catechol 2,3-dioxygenase-like lactoylglutathione lyase family enzyme</fullName>
    </submittedName>
</protein>
<dbReference type="Gene3D" id="3.10.180.10">
    <property type="entry name" value="2,3-Dihydroxybiphenyl 1,2-Dioxygenase, domain 1"/>
    <property type="match status" value="1"/>
</dbReference>
<dbReference type="RefSeq" id="WP_184867584.1">
    <property type="nucleotide sequence ID" value="NZ_BAAAWY010000050.1"/>
</dbReference>
<name>A0A7W9KNQ8_9PSEU</name>
<organism evidence="2 3">
    <name type="scientific">Kutzneria kofuensis</name>
    <dbReference type="NCBI Taxonomy" id="103725"/>
    <lineage>
        <taxon>Bacteria</taxon>
        <taxon>Bacillati</taxon>
        <taxon>Actinomycetota</taxon>
        <taxon>Actinomycetes</taxon>
        <taxon>Pseudonocardiales</taxon>
        <taxon>Pseudonocardiaceae</taxon>
        <taxon>Kutzneria</taxon>
    </lineage>
</organism>
<feature type="domain" description="VOC" evidence="1">
    <location>
        <begin position="5"/>
        <end position="116"/>
    </location>
</feature>
<gene>
    <name evidence="2" type="ORF">BJ998_007036</name>
</gene>
<dbReference type="GO" id="GO:0016829">
    <property type="term" value="F:lyase activity"/>
    <property type="evidence" value="ECO:0007669"/>
    <property type="project" value="UniProtKB-KW"/>
</dbReference>
<evidence type="ECO:0000313" key="3">
    <source>
        <dbReference type="Proteomes" id="UP000585638"/>
    </source>
</evidence>
<dbReference type="CDD" id="cd06587">
    <property type="entry name" value="VOC"/>
    <property type="match status" value="1"/>
</dbReference>
<dbReference type="AlphaFoldDB" id="A0A7W9KNQ8"/>
<accession>A0A7W9KNQ8</accession>
<keyword evidence="3" id="KW-1185">Reference proteome</keyword>
<dbReference type="GO" id="GO:0051213">
    <property type="term" value="F:dioxygenase activity"/>
    <property type="evidence" value="ECO:0007669"/>
    <property type="project" value="UniProtKB-KW"/>
</dbReference>
<keyword evidence="2" id="KW-0456">Lyase</keyword>
<dbReference type="SUPFAM" id="SSF54593">
    <property type="entry name" value="Glyoxalase/Bleomycin resistance protein/Dihydroxybiphenyl dioxygenase"/>
    <property type="match status" value="1"/>
</dbReference>
<evidence type="ECO:0000259" key="1">
    <source>
        <dbReference type="PROSITE" id="PS51819"/>
    </source>
</evidence>
<dbReference type="EMBL" id="JACHIR010000001">
    <property type="protein sequence ID" value="MBB5895840.1"/>
    <property type="molecule type" value="Genomic_DNA"/>
</dbReference>
<dbReference type="Pfam" id="PF00903">
    <property type="entry name" value="Glyoxalase"/>
    <property type="match status" value="1"/>
</dbReference>
<dbReference type="Proteomes" id="UP000585638">
    <property type="component" value="Unassembled WGS sequence"/>
</dbReference>
<comment type="caution">
    <text evidence="2">The sequence shown here is derived from an EMBL/GenBank/DDBJ whole genome shotgun (WGS) entry which is preliminary data.</text>
</comment>
<sequence>MPTAKLRHLAFTARDAVKLAHFYRDQFGMRIFHTDPDGSQFLTDGYINLAIIQQALDGDVPTGFNHFGFHVDDVEGSMASLVEAGLPEPAVRHTTRPFAEYRAIDPEGNWFDLSGHGYLPPGEQE</sequence>
<dbReference type="InterPro" id="IPR037523">
    <property type="entry name" value="VOC_core"/>
</dbReference>
<dbReference type="PROSITE" id="PS51819">
    <property type="entry name" value="VOC"/>
    <property type="match status" value="1"/>
</dbReference>
<proteinExistence type="predicted"/>
<evidence type="ECO:0000313" key="2">
    <source>
        <dbReference type="EMBL" id="MBB5895840.1"/>
    </source>
</evidence>
<keyword evidence="2" id="KW-0223">Dioxygenase</keyword>
<reference evidence="2 3" key="1">
    <citation type="submission" date="2020-08" db="EMBL/GenBank/DDBJ databases">
        <title>Sequencing the genomes of 1000 actinobacteria strains.</title>
        <authorList>
            <person name="Klenk H.-P."/>
        </authorList>
    </citation>
    <scope>NUCLEOTIDE SEQUENCE [LARGE SCALE GENOMIC DNA]</scope>
    <source>
        <strain evidence="2 3">DSM 43851</strain>
    </source>
</reference>
<keyword evidence="2" id="KW-0560">Oxidoreductase</keyword>